<sequence length="73" mass="8065">MGPFARTVVYSIGLLVACGGLFYSVTPSESAYSQKLNEKQGMLPQDVLEARRDKEQLMSKLRSEAGLKPKEES</sequence>
<organism evidence="2 3">
    <name type="scientific">Lymnaea stagnalis</name>
    <name type="common">Great pond snail</name>
    <name type="synonym">Helix stagnalis</name>
    <dbReference type="NCBI Taxonomy" id="6523"/>
    <lineage>
        <taxon>Eukaryota</taxon>
        <taxon>Metazoa</taxon>
        <taxon>Spiralia</taxon>
        <taxon>Lophotrochozoa</taxon>
        <taxon>Mollusca</taxon>
        <taxon>Gastropoda</taxon>
        <taxon>Heterobranchia</taxon>
        <taxon>Euthyneura</taxon>
        <taxon>Panpulmonata</taxon>
        <taxon>Hygrophila</taxon>
        <taxon>Lymnaeoidea</taxon>
        <taxon>Lymnaeidae</taxon>
        <taxon>Lymnaea</taxon>
    </lineage>
</organism>
<dbReference type="Proteomes" id="UP001497497">
    <property type="component" value="Unassembled WGS sequence"/>
</dbReference>
<evidence type="ECO:0008006" key="4">
    <source>
        <dbReference type="Google" id="ProtNLM"/>
    </source>
</evidence>
<protein>
    <recommendedName>
        <fullName evidence="4">Ubiquinol-cytochrome-c reductase complex assembly factor 3</fullName>
    </recommendedName>
</protein>
<dbReference type="AlphaFoldDB" id="A0AAV2H9Q4"/>
<keyword evidence="3" id="KW-1185">Reference proteome</keyword>
<proteinExistence type="predicted"/>
<reference evidence="2 3" key="1">
    <citation type="submission" date="2024-04" db="EMBL/GenBank/DDBJ databases">
        <authorList>
            <consortium name="Genoscope - CEA"/>
            <person name="William W."/>
        </authorList>
    </citation>
    <scope>NUCLEOTIDE SEQUENCE [LARGE SCALE GENOMIC DNA]</scope>
</reference>
<gene>
    <name evidence="2" type="ORF">GSLYS_00004619001</name>
</gene>
<keyword evidence="1" id="KW-0812">Transmembrane</keyword>
<evidence type="ECO:0000256" key="1">
    <source>
        <dbReference type="SAM" id="Phobius"/>
    </source>
</evidence>
<dbReference type="PROSITE" id="PS51257">
    <property type="entry name" value="PROKAR_LIPOPROTEIN"/>
    <property type="match status" value="1"/>
</dbReference>
<keyword evidence="1" id="KW-1133">Transmembrane helix</keyword>
<comment type="caution">
    <text evidence="2">The sequence shown here is derived from an EMBL/GenBank/DDBJ whole genome shotgun (WGS) entry which is preliminary data.</text>
</comment>
<keyword evidence="1" id="KW-0472">Membrane</keyword>
<accession>A0AAV2H9Q4</accession>
<dbReference type="EMBL" id="CAXITT010000070">
    <property type="protein sequence ID" value="CAL1530494.1"/>
    <property type="molecule type" value="Genomic_DNA"/>
</dbReference>
<name>A0AAV2H9Q4_LYMST</name>
<feature type="transmembrane region" description="Helical" evidence="1">
    <location>
        <begin position="7"/>
        <end position="25"/>
    </location>
</feature>
<evidence type="ECO:0000313" key="2">
    <source>
        <dbReference type="EMBL" id="CAL1530494.1"/>
    </source>
</evidence>
<evidence type="ECO:0000313" key="3">
    <source>
        <dbReference type="Proteomes" id="UP001497497"/>
    </source>
</evidence>